<evidence type="ECO:0008006" key="5">
    <source>
        <dbReference type="Google" id="ProtNLM"/>
    </source>
</evidence>
<feature type="chain" id="PRO_5035866405" description="Ig-like domain-containing protein" evidence="2">
    <location>
        <begin position="20"/>
        <end position="372"/>
    </location>
</feature>
<gene>
    <name evidence="3" type="ORF">EG68_07435</name>
</gene>
<evidence type="ECO:0000313" key="4">
    <source>
        <dbReference type="Proteomes" id="UP000822476"/>
    </source>
</evidence>
<dbReference type="Proteomes" id="UP000822476">
    <property type="component" value="Unassembled WGS sequence"/>
</dbReference>
<feature type="transmembrane region" description="Helical" evidence="1">
    <location>
        <begin position="331"/>
        <end position="352"/>
    </location>
</feature>
<dbReference type="SUPFAM" id="SSF48726">
    <property type="entry name" value="Immunoglobulin"/>
    <property type="match status" value="1"/>
</dbReference>
<evidence type="ECO:0000256" key="1">
    <source>
        <dbReference type="SAM" id="Phobius"/>
    </source>
</evidence>
<dbReference type="EMBL" id="JTDE01003874">
    <property type="protein sequence ID" value="KAF7255551.1"/>
    <property type="molecule type" value="Genomic_DNA"/>
</dbReference>
<keyword evidence="2" id="KW-0732">Signal</keyword>
<keyword evidence="1" id="KW-0812">Transmembrane</keyword>
<keyword evidence="1" id="KW-1133">Transmembrane helix</keyword>
<organism evidence="3 4">
    <name type="scientific">Paragonimus skrjabini miyazakii</name>
    <dbReference type="NCBI Taxonomy" id="59628"/>
    <lineage>
        <taxon>Eukaryota</taxon>
        <taxon>Metazoa</taxon>
        <taxon>Spiralia</taxon>
        <taxon>Lophotrochozoa</taxon>
        <taxon>Platyhelminthes</taxon>
        <taxon>Trematoda</taxon>
        <taxon>Digenea</taxon>
        <taxon>Plagiorchiida</taxon>
        <taxon>Troglotremata</taxon>
        <taxon>Troglotrematidae</taxon>
        <taxon>Paragonimus</taxon>
    </lineage>
</organism>
<dbReference type="Gene3D" id="2.60.40.10">
    <property type="entry name" value="Immunoglobulins"/>
    <property type="match status" value="1"/>
</dbReference>
<keyword evidence="1" id="KW-0472">Membrane</keyword>
<accession>A0A8S9YR57</accession>
<reference evidence="3" key="1">
    <citation type="submission" date="2019-07" db="EMBL/GenBank/DDBJ databases">
        <title>Annotation for the trematode Paragonimus miyazaki's.</title>
        <authorList>
            <person name="Choi Y.-J."/>
        </authorList>
    </citation>
    <scope>NUCLEOTIDE SEQUENCE</scope>
    <source>
        <strain evidence="3">Japan</strain>
    </source>
</reference>
<evidence type="ECO:0000313" key="3">
    <source>
        <dbReference type="EMBL" id="KAF7255551.1"/>
    </source>
</evidence>
<keyword evidence="4" id="KW-1185">Reference proteome</keyword>
<comment type="caution">
    <text evidence="3">The sequence shown here is derived from an EMBL/GenBank/DDBJ whole genome shotgun (WGS) entry which is preliminary data.</text>
</comment>
<dbReference type="InterPro" id="IPR036179">
    <property type="entry name" value="Ig-like_dom_sf"/>
</dbReference>
<name>A0A8S9YR57_9TREM</name>
<feature type="signal peptide" evidence="2">
    <location>
        <begin position="1"/>
        <end position="19"/>
    </location>
</feature>
<protein>
    <recommendedName>
        <fullName evidence="5">Ig-like domain-containing protein</fullName>
    </recommendedName>
</protein>
<dbReference type="OrthoDB" id="6268551at2759"/>
<dbReference type="AlphaFoldDB" id="A0A8S9YR57"/>
<evidence type="ECO:0000256" key="2">
    <source>
        <dbReference type="SAM" id="SignalP"/>
    </source>
</evidence>
<dbReference type="InterPro" id="IPR013783">
    <property type="entry name" value="Ig-like_fold"/>
</dbReference>
<sequence>MDWLCLLLVGHLLSGAVRGTTQFSLTVIPANQPVFLGQKVLLTCHLKGVKLPLDYSVLFKRADVSISEKCQAYSKSKYQLTCDPDDWRWATTYTLHINSVSWSDRGDWFCVYAANLTKQHLVVYAPAELKKMGVTNWDFKSSSQQQQPPSSVGREANDVGVGQNLPMATFFDNGPSGSLLTQHVGLGTRTNPYDLRPGLGLQFTCETTCGYPDGNISWLLLNKTSSKPGTTTTGPNQIDSFMCNRSASTAEMTTTKSTLNVNCVQLGLIGLNEVQCAVTGRQYSNHTPTRHVYVLCPDQFELEEQRLRTMAGRARVHRRGERPLELTSGEVVGIAVGAAIALILIFIGCVILRNSRKDSPLPFTGHFLGQRV</sequence>
<proteinExistence type="predicted"/>